<reference evidence="1 2" key="1">
    <citation type="journal article" date="2014" name="Genome Announc.">
        <title>Draft Genome Sequence of the Haloacid-Degrading Burkholderia caribensis Strain MBA4.</title>
        <authorList>
            <person name="Pan Y."/>
            <person name="Kong K.F."/>
            <person name="Tsang J.S."/>
        </authorList>
    </citation>
    <scope>NUCLEOTIDE SEQUENCE [LARGE SCALE GENOMIC DNA]</scope>
    <source>
        <strain evidence="1 2">MBA4</strain>
    </source>
</reference>
<dbReference type="EMBL" id="CP012747">
    <property type="protein sequence ID" value="ALL66699.1"/>
    <property type="molecule type" value="Genomic_DNA"/>
</dbReference>
<protein>
    <submittedName>
        <fullName evidence="1">Uncharacterized protein</fullName>
    </submittedName>
</protein>
<evidence type="ECO:0000313" key="1">
    <source>
        <dbReference type="EMBL" id="ALL66699.1"/>
    </source>
</evidence>
<organism evidence="1 2">
    <name type="scientific">Paraburkholderia caribensis MBA4</name>
    <dbReference type="NCBI Taxonomy" id="1323664"/>
    <lineage>
        <taxon>Bacteria</taxon>
        <taxon>Pseudomonadati</taxon>
        <taxon>Pseudomonadota</taxon>
        <taxon>Betaproteobacteria</taxon>
        <taxon>Burkholderiales</taxon>
        <taxon>Burkholderiaceae</taxon>
        <taxon>Paraburkholderia</taxon>
    </lineage>
</organism>
<proteinExistence type="predicted"/>
<accession>A0A0P0REQ1</accession>
<dbReference type="AlphaFoldDB" id="A0A0P0REQ1"/>
<sequence length="40" mass="4749">MANTRPYQKEMHSTQWRVTRVLSITRMRNAPRLLEMANCG</sequence>
<gene>
    <name evidence="1" type="ORF">K788_0002950</name>
</gene>
<dbReference type="KEGG" id="bcai:K788_0002950"/>
<dbReference type="Proteomes" id="UP000019146">
    <property type="component" value="Chromosome 2"/>
</dbReference>
<name>A0A0P0REQ1_9BURK</name>
<evidence type="ECO:0000313" key="2">
    <source>
        <dbReference type="Proteomes" id="UP000019146"/>
    </source>
</evidence>